<dbReference type="EMBL" id="CAJVQB010016065">
    <property type="protein sequence ID" value="CAG8778217.1"/>
    <property type="molecule type" value="Genomic_DNA"/>
</dbReference>
<dbReference type="Proteomes" id="UP000789901">
    <property type="component" value="Unassembled WGS sequence"/>
</dbReference>
<evidence type="ECO:0000313" key="2">
    <source>
        <dbReference type="Proteomes" id="UP000789901"/>
    </source>
</evidence>
<gene>
    <name evidence="1" type="ORF">GMARGA_LOCUS19343</name>
</gene>
<protein>
    <submittedName>
        <fullName evidence="1">13997_t:CDS:1</fullName>
    </submittedName>
</protein>
<name>A0ABN7VJ10_GIGMA</name>
<reference evidence="1 2" key="1">
    <citation type="submission" date="2021-06" db="EMBL/GenBank/DDBJ databases">
        <authorList>
            <person name="Kallberg Y."/>
            <person name="Tangrot J."/>
            <person name="Rosling A."/>
        </authorList>
    </citation>
    <scope>NUCLEOTIDE SEQUENCE [LARGE SCALE GENOMIC DNA]</scope>
    <source>
        <strain evidence="1 2">120-4 pot B 10/14</strain>
    </source>
</reference>
<organism evidence="1 2">
    <name type="scientific">Gigaspora margarita</name>
    <dbReference type="NCBI Taxonomy" id="4874"/>
    <lineage>
        <taxon>Eukaryota</taxon>
        <taxon>Fungi</taxon>
        <taxon>Fungi incertae sedis</taxon>
        <taxon>Mucoromycota</taxon>
        <taxon>Glomeromycotina</taxon>
        <taxon>Glomeromycetes</taxon>
        <taxon>Diversisporales</taxon>
        <taxon>Gigasporaceae</taxon>
        <taxon>Gigaspora</taxon>
    </lineage>
</organism>
<keyword evidence="2" id="KW-1185">Reference proteome</keyword>
<evidence type="ECO:0000313" key="1">
    <source>
        <dbReference type="EMBL" id="CAG8778217.1"/>
    </source>
</evidence>
<comment type="caution">
    <text evidence="1">The sequence shown here is derived from an EMBL/GenBank/DDBJ whole genome shotgun (WGS) entry which is preliminary data.</text>
</comment>
<sequence>MVPITKSNQFTIAIVQLIDISEKIKVEKIINNIATHMGIDLRHQSHESLADYCKFSNNYCISNTAILIPFLLYESDLDEYDYSE</sequence>
<proteinExistence type="predicted"/>
<feature type="non-terminal residue" evidence="1">
    <location>
        <position position="84"/>
    </location>
</feature>
<accession>A0ABN7VJ10</accession>